<dbReference type="SUPFAM" id="SSF52540">
    <property type="entry name" value="P-loop containing nucleoside triphosphate hydrolases"/>
    <property type="match status" value="1"/>
</dbReference>
<comment type="caution">
    <text evidence="2">The sequence shown here is derived from an EMBL/GenBank/DDBJ whole genome shotgun (WGS) entry which is preliminary data.</text>
</comment>
<accession>A0A934RM46</accession>
<dbReference type="GO" id="GO:0016887">
    <property type="term" value="F:ATP hydrolysis activity"/>
    <property type="evidence" value="ECO:0007669"/>
    <property type="project" value="InterPro"/>
</dbReference>
<dbReference type="Proteomes" id="UP000604083">
    <property type="component" value="Unassembled WGS sequence"/>
</dbReference>
<dbReference type="InterPro" id="IPR003959">
    <property type="entry name" value="ATPase_AAA_core"/>
</dbReference>
<organism evidence="2 3">
    <name type="scientific">Roseibacillus ishigakijimensis</name>
    <dbReference type="NCBI Taxonomy" id="454146"/>
    <lineage>
        <taxon>Bacteria</taxon>
        <taxon>Pseudomonadati</taxon>
        <taxon>Verrucomicrobiota</taxon>
        <taxon>Verrucomicrobiia</taxon>
        <taxon>Verrucomicrobiales</taxon>
        <taxon>Verrucomicrobiaceae</taxon>
        <taxon>Roseibacillus</taxon>
    </lineage>
</organism>
<evidence type="ECO:0000313" key="2">
    <source>
        <dbReference type="EMBL" id="MBK1833909.1"/>
    </source>
</evidence>
<dbReference type="InterPro" id="IPR027417">
    <property type="entry name" value="P-loop_NTPase"/>
</dbReference>
<gene>
    <name evidence="2" type="ORF">JIN78_07545</name>
</gene>
<dbReference type="GO" id="GO:0000731">
    <property type="term" value="P:DNA synthesis involved in DNA repair"/>
    <property type="evidence" value="ECO:0007669"/>
    <property type="project" value="TreeGrafter"/>
</dbReference>
<dbReference type="InterPro" id="IPR014555">
    <property type="entry name" value="RecF-like"/>
</dbReference>
<feature type="domain" description="ATPase AAA-type core" evidence="1">
    <location>
        <begin position="57"/>
        <end position="346"/>
    </location>
</feature>
<proteinExistence type="predicted"/>
<dbReference type="PIRSF" id="PIRSF029347">
    <property type="entry name" value="RecF"/>
    <property type="match status" value="1"/>
</dbReference>
<evidence type="ECO:0000259" key="1">
    <source>
        <dbReference type="Pfam" id="PF13304"/>
    </source>
</evidence>
<evidence type="ECO:0000313" key="3">
    <source>
        <dbReference type="Proteomes" id="UP000604083"/>
    </source>
</evidence>
<keyword evidence="3" id="KW-1185">Reference proteome</keyword>
<dbReference type="GO" id="GO:0005524">
    <property type="term" value="F:ATP binding"/>
    <property type="evidence" value="ECO:0007669"/>
    <property type="project" value="InterPro"/>
</dbReference>
<dbReference type="PANTHER" id="PTHR32182">
    <property type="entry name" value="DNA REPLICATION AND REPAIR PROTEIN RECF"/>
    <property type="match status" value="1"/>
</dbReference>
<reference evidence="2" key="1">
    <citation type="submission" date="2021-01" db="EMBL/GenBank/DDBJ databases">
        <title>Modified the classification status of verrucomicrobia.</title>
        <authorList>
            <person name="Feng X."/>
        </authorList>
    </citation>
    <scope>NUCLEOTIDE SEQUENCE</scope>
    <source>
        <strain evidence="2">KCTC 12986</strain>
    </source>
</reference>
<dbReference type="Gene3D" id="3.40.50.300">
    <property type="entry name" value="P-loop containing nucleotide triphosphate hydrolases"/>
    <property type="match status" value="1"/>
</dbReference>
<dbReference type="AlphaFoldDB" id="A0A934RM46"/>
<dbReference type="GO" id="GO:0006302">
    <property type="term" value="P:double-strand break repair"/>
    <property type="evidence" value="ECO:0007669"/>
    <property type="project" value="TreeGrafter"/>
</dbReference>
<dbReference type="Pfam" id="PF13304">
    <property type="entry name" value="AAA_21"/>
    <property type="match status" value="1"/>
</dbReference>
<sequence>MALPPLLPKGENLCYFQPHQRQLSQLWPLAHHMRRLKNITIRGLKSIREQTLELDKLNVFIGGNGAGKSNLVGAFQLLHEVVNQRLTDYSIARGGASSLFHFGRKITSAIEIELSLRLSNSSVLDYKLQIEATDEGLLFVKNEEVNKQADGSDNGIILPNSRLESRIKDDRDPLSKQLFSSLDSFRVYHFHDTSETAAVKGHCAVEDNRLLRPRAENLAAYLYFLQQKHPEHLALIEDTIRQIAPFFDGFRLAPSRLNEDKIRLEWQEKGQDGYFNATALSDGTLRFICLTTLLLQPEEDLPTVLLLDEPELGLHPAAVALLADLLSSCAEKCQVIVATQSVTLINQLHPEQVWTVDRENAQSVFRQLNENSYRQWLDDYSLGELWEKNLLNARP</sequence>
<dbReference type="PANTHER" id="PTHR32182:SF22">
    <property type="entry name" value="ATP-DEPENDENT ENDONUCLEASE, OLD FAMILY-RELATED"/>
    <property type="match status" value="1"/>
</dbReference>
<dbReference type="EMBL" id="JAENIO010000015">
    <property type="protein sequence ID" value="MBK1833909.1"/>
    <property type="molecule type" value="Genomic_DNA"/>
</dbReference>
<protein>
    <submittedName>
        <fullName evidence="2">AAA family ATPase</fullName>
    </submittedName>
</protein>
<name>A0A934RM46_9BACT</name>